<proteinExistence type="predicted"/>
<keyword evidence="3" id="KW-1185">Reference proteome</keyword>
<feature type="region of interest" description="Disordered" evidence="1">
    <location>
        <begin position="145"/>
        <end position="164"/>
    </location>
</feature>
<dbReference type="Proteomes" id="UP000275408">
    <property type="component" value="Unassembled WGS sequence"/>
</dbReference>
<evidence type="ECO:0000313" key="2">
    <source>
        <dbReference type="EMBL" id="RMX38434.1"/>
    </source>
</evidence>
<dbReference type="EMBL" id="RCHS01004001">
    <property type="protein sequence ID" value="RMX38434.1"/>
    <property type="molecule type" value="Genomic_DNA"/>
</dbReference>
<comment type="caution">
    <text evidence="2">The sequence shown here is derived from an EMBL/GenBank/DDBJ whole genome shotgun (WGS) entry which is preliminary data.</text>
</comment>
<dbReference type="AlphaFoldDB" id="A0A3M6TAY3"/>
<sequence>MVFEESSESYSERDFQVKACVSDAGPTSVGELGVSACSNVDINEMSKASKISVNETRFVRGVLRATNSELNNGKVSATLIKKLRKEADKEPSPIQHTFMPISSILQSRFKLGSKNYIRATNLDYYNGFLNYGCTYKKKSNLLNFKNSTKPEDQRRNVQNSNVQSQRKVAMATMIVTTCLVSGAIAEEKHFHERHVVWSLPATSKDVGKHKAPGNRTYNEASDPVTGQAEGMATPYTAEDAAKLTAKHPIQTQLKEEEEEEEEEI</sequence>
<feature type="region of interest" description="Disordered" evidence="1">
    <location>
        <begin position="203"/>
        <end position="264"/>
    </location>
</feature>
<gene>
    <name evidence="2" type="ORF">pdam_00016264</name>
</gene>
<accession>A0A3M6TAY3</accession>
<evidence type="ECO:0000313" key="3">
    <source>
        <dbReference type="Proteomes" id="UP000275408"/>
    </source>
</evidence>
<protein>
    <submittedName>
        <fullName evidence="2">Uncharacterized protein</fullName>
    </submittedName>
</protein>
<feature type="compositionally biased region" description="Acidic residues" evidence="1">
    <location>
        <begin position="255"/>
        <end position="264"/>
    </location>
</feature>
<organism evidence="2 3">
    <name type="scientific">Pocillopora damicornis</name>
    <name type="common">Cauliflower coral</name>
    <name type="synonym">Millepora damicornis</name>
    <dbReference type="NCBI Taxonomy" id="46731"/>
    <lineage>
        <taxon>Eukaryota</taxon>
        <taxon>Metazoa</taxon>
        <taxon>Cnidaria</taxon>
        <taxon>Anthozoa</taxon>
        <taxon>Hexacorallia</taxon>
        <taxon>Scleractinia</taxon>
        <taxon>Astrocoeniina</taxon>
        <taxon>Pocilloporidae</taxon>
        <taxon>Pocillopora</taxon>
    </lineage>
</organism>
<dbReference type="OrthoDB" id="5948670at2759"/>
<name>A0A3M6TAY3_POCDA</name>
<evidence type="ECO:0000256" key="1">
    <source>
        <dbReference type="SAM" id="MobiDB-lite"/>
    </source>
</evidence>
<reference evidence="2 3" key="1">
    <citation type="journal article" date="2018" name="Sci. Rep.">
        <title>Comparative analysis of the Pocillopora damicornis genome highlights role of immune system in coral evolution.</title>
        <authorList>
            <person name="Cunning R."/>
            <person name="Bay R.A."/>
            <person name="Gillette P."/>
            <person name="Baker A.C."/>
            <person name="Traylor-Knowles N."/>
        </authorList>
    </citation>
    <scope>NUCLEOTIDE SEQUENCE [LARGE SCALE GENOMIC DNA]</scope>
    <source>
        <strain evidence="2">RSMAS</strain>
        <tissue evidence="2">Whole animal</tissue>
    </source>
</reference>